<sequence length="170" mass="18977">MTMCIGPFGPEYRDGRREEHRLKDDRYNSKSSIVSCFACRPERETLIDKHTFWLKLHAKPTDCSGTCHPPVLFCWTDELLQNVVKEKEQVGEGGYDSPQSSAVLISCVVISSVSASPTWHCDVYMTVSSAVGISDLGCGRCGREVVRWYDLSAAAQIRDPSLKEIEISVD</sequence>
<reference evidence="1 2" key="1">
    <citation type="submission" date="2019-04" db="EMBL/GenBank/DDBJ databases">
        <title>High contiguity whole genome sequence and gene annotation resource for two Venturia nashicola isolates.</title>
        <authorList>
            <person name="Prokchorchik M."/>
            <person name="Won K."/>
            <person name="Lee Y."/>
            <person name="Choi E.D."/>
            <person name="Segonzac C."/>
            <person name="Sohn K.H."/>
        </authorList>
    </citation>
    <scope>NUCLEOTIDE SEQUENCE [LARGE SCALE GENOMIC DNA]</scope>
    <source>
        <strain evidence="1 2">PRI2</strain>
    </source>
</reference>
<dbReference type="Proteomes" id="UP000298493">
    <property type="component" value="Unassembled WGS sequence"/>
</dbReference>
<accession>A0A4Z1NZ89</accession>
<keyword evidence="2" id="KW-1185">Reference proteome</keyword>
<gene>
    <name evidence="1" type="ORF">E6O75_ATG07304</name>
</gene>
<organism evidence="1 2">
    <name type="scientific">Venturia nashicola</name>
    <dbReference type="NCBI Taxonomy" id="86259"/>
    <lineage>
        <taxon>Eukaryota</taxon>
        <taxon>Fungi</taxon>
        <taxon>Dikarya</taxon>
        <taxon>Ascomycota</taxon>
        <taxon>Pezizomycotina</taxon>
        <taxon>Dothideomycetes</taxon>
        <taxon>Pleosporomycetidae</taxon>
        <taxon>Venturiales</taxon>
        <taxon>Venturiaceae</taxon>
        <taxon>Venturia</taxon>
    </lineage>
</organism>
<name>A0A4Z1NZ89_9PEZI</name>
<dbReference type="AlphaFoldDB" id="A0A4Z1NZ89"/>
<proteinExistence type="predicted"/>
<protein>
    <submittedName>
        <fullName evidence="1">Uncharacterized protein</fullName>
    </submittedName>
</protein>
<dbReference type="EMBL" id="SNSC02000024">
    <property type="protein sequence ID" value="TID14072.1"/>
    <property type="molecule type" value="Genomic_DNA"/>
</dbReference>
<evidence type="ECO:0000313" key="1">
    <source>
        <dbReference type="EMBL" id="TID14072.1"/>
    </source>
</evidence>
<comment type="caution">
    <text evidence="1">The sequence shown here is derived from an EMBL/GenBank/DDBJ whole genome shotgun (WGS) entry which is preliminary data.</text>
</comment>
<evidence type="ECO:0000313" key="2">
    <source>
        <dbReference type="Proteomes" id="UP000298493"/>
    </source>
</evidence>